<name>A0ABY7NGJ3_9SPHN</name>
<dbReference type="PANTHER" id="PTHR37314">
    <property type="entry name" value="SLR0142 PROTEIN"/>
    <property type="match status" value="1"/>
</dbReference>
<dbReference type="InterPro" id="IPR010699">
    <property type="entry name" value="DUF1275"/>
</dbReference>
<evidence type="ECO:0000313" key="3">
    <source>
        <dbReference type="Proteomes" id="UP001210865"/>
    </source>
</evidence>
<evidence type="ECO:0000256" key="1">
    <source>
        <dbReference type="SAM" id="Phobius"/>
    </source>
</evidence>
<feature type="transmembrane region" description="Helical" evidence="1">
    <location>
        <begin position="16"/>
        <end position="39"/>
    </location>
</feature>
<sequence>MLIRQGDKRNERIDRWLASVLASVAGGLNAAVFHAVGFFSANMTGNVSALSSLLAYGRWLQGLGYLSIVMTFVGGAMASTLVIDAGLRRGMRPIYARVVIAEALLLALLWLTEVALPRLVSGVPLLILGLSFLMGLQNAVVTHISNARIRTTHVSGMATDVGIELAKLVHQRRQRDKAGENEELVTKLRLHLQTIGFFLAGGIVGVLLYRLIGIGTLLIASLPLLLISVPPVWGARKTSARAR</sequence>
<feature type="transmembrane region" description="Helical" evidence="1">
    <location>
        <begin position="94"/>
        <end position="111"/>
    </location>
</feature>
<organism evidence="2 3">
    <name type="scientific">Sphingomonas abietis</name>
    <dbReference type="NCBI Taxonomy" id="3012344"/>
    <lineage>
        <taxon>Bacteria</taxon>
        <taxon>Pseudomonadati</taxon>
        <taxon>Pseudomonadota</taxon>
        <taxon>Alphaproteobacteria</taxon>
        <taxon>Sphingomonadales</taxon>
        <taxon>Sphingomonadaceae</taxon>
        <taxon>Sphingomonas</taxon>
    </lineage>
</organism>
<keyword evidence="1" id="KW-0472">Membrane</keyword>
<dbReference type="EMBL" id="CP115174">
    <property type="protein sequence ID" value="WBO20681.1"/>
    <property type="molecule type" value="Genomic_DNA"/>
</dbReference>
<dbReference type="Proteomes" id="UP001210865">
    <property type="component" value="Chromosome"/>
</dbReference>
<dbReference type="RefSeq" id="WP_270075331.1">
    <property type="nucleotide sequence ID" value="NZ_CP115174.1"/>
</dbReference>
<gene>
    <name evidence="2" type="ORF">PBT88_10665</name>
</gene>
<reference evidence="2 3" key="1">
    <citation type="submission" date="2022-12" db="EMBL/GenBank/DDBJ databases">
        <title>Sphingomonas abieness sp. nov., an endophytic bacterium isolated from Abies koreana.</title>
        <authorList>
            <person name="Jiang L."/>
            <person name="Lee J."/>
        </authorList>
    </citation>
    <scope>NUCLEOTIDE SEQUENCE [LARGE SCALE GENOMIC DNA]</scope>
    <source>
        <strain evidence="3">PAMB 00755</strain>
    </source>
</reference>
<accession>A0ABY7NGJ3</accession>
<feature type="transmembrane region" description="Helical" evidence="1">
    <location>
        <begin position="214"/>
        <end position="233"/>
    </location>
</feature>
<keyword evidence="1" id="KW-0812">Transmembrane</keyword>
<feature type="transmembrane region" description="Helical" evidence="1">
    <location>
        <begin position="123"/>
        <end position="141"/>
    </location>
</feature>
<protein>
    <submittedName>
        <fullName evidence="2">YoaK family protein</fullName>
    </submittedName>
</protein>
<dbReference type="Pfam" id="PF06912">
    <property type="entry name" value="DUF1275"/>
    <property type="match status" value="1"/>
</dbReference>
<proteinExistence type="predicted"/>
<feature type="transmembrane region" description="Helical" evidence="1">
    <location>
        <begin position="59"/>
        <end position="82"/>
    </location>
</feature>
<dbReference type="PANTHER" id="PTHR37314:SF4">
    <property type="entry name" value="UPF0700 TRANSMEMBRANE PROTEIN YOAK"/>
    <property type="match status" value="1"/>
</dbReference>
<evidence type="ECO:0000313" key="2">
    <source>
        <dbReference type="EMBL" id="WBO20681.1"/>
    </source>
</evidence>
<keyword evidence="1" id="KW-1133">Transmembrane helix</keyword>
<feature type="transmembrane region" description="Helical" evidence="1">
    <location>
        <begin position="190"/>
        <end position="208"/>
    </location>
</feature>
<keyword evidence="3" id="KW-1185">Reference proteome</keyword>